<evidence type="ECO:0000259" key="10">
    <source>
        <dbReference type="PROSITE" id="PS51192"/>
    </source>
</evidence>
<keyword evidence="4 9" id="KW-0347">Helicase</keyword>
<evidence type="ECO:0000256" key="4">
    <source>
        <dbReference type="ARBA" id="ARBA00022806"/>
    </source>
</evidence>
<dbReference type="GO" id="GO:0016787">
    <property type="term" value="F:hydrolase activity"/>
    <property type="evidence" value="ECO:0007669"/>
    <property type="project" value="UniProtKB-KW"/>
</dbReference>
<evidence type="ECO:0000313" key="13">
    <source>
        <dbReference type="EMBL" id="RCH93413.1"/>
    </source>
</evidence>
<keyword evidence="5 9" id="KW-0067">ATP-binding</keyword>
<dbReference type="InterPro" id="IPR014014">
    <property type="entry name" value="RNA_helicase_DEAD_Q_motif"/>
</dbReference>
<sequence>MKRSHDVAIDEKIEFDSLIQNKQLLQGLKRSGYETPSPVQLKAIPLGRLGVDLIAQAKSGTGKTVVFGVIALEAINAAIKLPQVVMMAPTREIALQIRDVVRNLGAFMNIQCHAFIGGLSLQSDTQHLMGCHILVGTPGRLMALLEAKKINTAHIKLVVLDEADKMMSDNFQPQVDCIIRKLDRKTYQCIAFSATFTDELMHALSSFLKEPQVLRLTDGVPTLNEVQQYYHSIHASPEASKTSIYRQKFEAVEHLLGTVPFYQCMIFVNNVSRSMELSSWLNEMGWRSGHIHAGLAQHKRITVMEQMRDFKLRVLVCSDLIARGIDIDRVNLVINLDLPWEVETYLHRVGRTGRYGTSGIAVNLIGPEDTDFLQKLKQEDIKIDPLPGKPINILFMTHVFYRENHLH</sequence>
<proteinExistence type="inferred from homology"/>
<dbReference type="PROSITE" id="PS51192">
    <property type="entry name" value="HELICASE_ATP_BIND_1"/>
    <property type="match status" value="1"/>
</dbReference>
<dbReference type="CDD" id="cd18787">
    <property type="entry name" value="SF2_C_DEAD"/>
    <property type="match status" value="1"/>
</dbReference>
<evidence type="ECO:0000256" key="5">
    <source>
        <dbReference type="ARBA" id="ARBA00022840"/>
    </source>
</evidence>
<feature type="domain" description="DEAD-box RNA helicase Q" evidence="12">
    <location>
        <begin position="13"/>
        <end position="41"/>
    </location>
</feature>
<evidence type="ECO:0000256" key="8">
    <source>
        <dbReference type="PROSITE-ProRule" id="PRU00552"/>
    </source>
</evidence>
<dbReference type="EMBL" id="PJQM01002698">
    <property type="protein sequence ID" value="RCH93413.1"/>
    <property type="molecule type" value="Genomic_DNA"/>
</dbReference>
<dbReference type="InterPro" id="IPR050079">
    <property type="entry name" value="DEAD_box_RNA_helicase"/>
</dbReference>
<evidence type="ECO:0000259" key="12">
    <source>
        <dbReference type="PROSITE" id="PS51195"/>
    </source>
</evidence>
<dbReference type="GO" id="GO:0005524">
    <property type="term" value="F:ATP binding"/>
    <property type="evidence" value="ECO:0007669"/>
    <property type="project" value="UniProtKB-KW"/>
</dbReference>
<dbReference type="OrthoDB" id="434041at2759"/>
<evidence type="ECO:0000256" key="3">
    <source>
        <dbReference type="ARBA" id="ARBA00022801"/>
    </source>
</evidence>
<keyword evidence="2 9" id="KW-0547">Nucleotide-binding</keyword>
<dbReference type="PANTHER" id="PTHR47959:SF1">
    <property type="entry name" value="ATP-DEPENDENT RNA HELICASE DBPA"/>
    <property type="match status" value="1"/>
</dbReference>
<keyword evidence="14" id="KW-1185">Reference proteome</keyword>
<dbReference type="PROSITE" id="PS51194">
    <property type="entry name" value="HELICASE_CTER"/>
    <property type="match status" value="1"/>
</dbReference>
<dbReference type="Pfam" id="PF00271">
    <property type="entry name" value="Helicase_C"/>
    <property type="match status" value="1"/>
</dbReference>
<dbReference type="GO" id="GO:0003723">
    <property type="term" value="F:RNA binding"/>
    <property type="evidence" value="ECO:0007669"/>
    <property type="project" value="UniProtKB-KW"/>
</dbReference>
<evidence type="ECO:0000256" key="7">
    <source>
        <dbReference type="ARBA" id="ARBA00047984"/>
    </source>
</evidence>
<dbReference type="InterPro" id="IPR001650">
    <property type="entry name" value="Helicase_C-like"/>
</dbReference>
<dbReference type="EC" id="3.6.4.13" evidence="1"/>
<name>A0A367JTZ8_RHIST</name>
<dbReference type="STRING" id="4846.A0A367JTZ8"/>
<reference evidence="13 14" key="1">
    <citation type="journal article" date="2018" name="G3 (Bethesda)">
        <title>Phylogenetic and Phylogenomic Definition of Rhizopus Species.</title>
        <authorList>
            <person name="Gryganskyi A.P."/>
            <person name="Golan J."/>
            <person name="Dolatabadi S."/>
            <person name="Mondo S."/>
            <person name="Robb S."/>
            <person name="Idnurm A."/>
            <person name="Muszewska A."/>
            <person name="Steczkiewicz K."/>
            <person name="Masonjones S."/>
            <person name="Liao H.L."/>
            <person name="Gajdeczka M.T."/>
            <person name="Anike F."/>
            <person name="Vuek A."/>
            <person name="Anishchenko I.M."/>
            <person name="Voigt K."/>
            <person name="de Hoog G.S."/>
            <person name="Smith M.E."/>
            <person name="Heitman J."/>
            <person name="Vilgalys R."/>
            <person name="Stajich J.E."/>
        </authorList>
    </citation>
    <scope>NUCLEOTIDE SEQUENCE [LARGE SCALE GENOMIC DNA]</scope>
    <source>
        <strain evidence="13 14">LSU 92-RS-03</strain>
    </source>
</reference>
<dbReference type="Gene3D" id="3.40.50.300">
    <property type="entry name" value="P-loop containing nucleotide triphosphate hydrolases"/>
    <property type="match status" value="2"/>
</dbReference>
<dbReference type="Pfam" id="PF00270">
    <property type="entry name" value="DEAD"/>
    <property type="match status" value="1"/>
</dbReference>
<dbReference type="GO" id="GO:0005829">
    <property type="term" value="C:cytosol"/>
    <property type="evidence" value="ECO:0007669"/>
    <property type="project" value="TreeGrafter"/>
</dbReference>
<dbReference type="SUPFAM" id="SSF52540">
    <property type="entry name" value="P-loop containing nucleoside triphosphate hydrolases"/>
    <property type="match status" value="1"/>
</dbReference>
<accession>A0A367JTZ8</accession>
<feature type="domain" description="Helicase C-terminal" evidence="11">
    <location>
        <begin position="251"/>
        <end position="394"/>
    </location>
</feature>
<protein>
    <recommendedName>
        <fullName evidence="1">RNA helicase</fullName>
        <ecNumber evidence="1">3.6.4.13</ecNumber>
    </recommendedName>
</protein>
<feature type="short sequence motif" description="Q motif" evidence="8">
    <location>
        <begin position="13"/>
        <end position="41"/>
    </location>
</feature>
<dbReference type="PANTHER" id="PTHR47959">
    <property type="entry name" value="ATP-DEPENDENT RNA HELICASE RHLE-RELATED"/>
    <property type="match status" value="1"/>
</dbReference>
<dbReference type="GO" id="GO:0003724">
    <property type="term" value="F:RNA helicase activity"/>
    <property type="evidence" value="ECO:0007669"/>
    <property type="project" value="UniProtKB-EC"/>
</dbReference>
<dbReference type="AlphaFoldDB" id="A0A367JTZ8"/>
<evidence type="ECO:0000256" key="1">
    <source>
        <dbReference type="ARBA" id="ARBA00012552"/>
    </source>
</evidence>
<evidence type="ECO:0000313" key="14">
    <source>
        <dbReference type="Proteomes" id="UP000253551"/>
    </source>
</evidence>
<gene>
    <name evidence="13" type="primary">DDX20</name>
    <name evidence="13" type="ORF">CU098_009306</name>
</gene>
<keyword evidence="6" id="KW-0694">RNA-binding</keyword>
<comment type="similarity">
    <text evidence="9">Belongs to the DEAD box helicase family.</text>
</comment>
<dbReference type="InterPro" id="IPR027417">
    <property type="entry name" value="P-loop_NTPase"/>
</dbReference>
<dbReference type="SMART" id="SM00487">
    <property type="entry name" value="DEXDc"/>
    <property type="match status" value="1"/>
</dbReference>
<keyword evidence="3 9" id="KW-0378">Hydrolase</keyword>
<evidence type="ECO:0000256" key="2">
    <source>
        <dbReference type="ARBA" id="ARBA00022741"/>
    </source>
</evidence>
<dbReference type="InterPro" id="IPR011545">
    <property type="entry name" value="DEAD/DEAH_box_helicase_dom"/>
</dbReference>
<evidence type="ECO:0000256" key="9">
    <source>
        <dbReference type="RuleBase" id="RU000492"/>
    </source>
</evidence>
<dbReference type="PROSITE" id="PS00039">
    <property type="entry name" value="DEAD_ATP_HELICASE"/>
    <property type="match status" value="1"/>
</dbReference>
<organism evidence="13 14">
    <name type="scientific">Rhizopus stolonifer</name>
    <name type="common">Rhizopus nigricans</name>
    <dbReference type="NCBI Taxonomy" id="4846"/>
    <lineage>
        <taxon>Eukaryota</taxon>
        <taxon>Fungi</taxon>
        <taxon>Fungi incertae sedis</taxon>
        <taxon>Mucoromycota</taxon>
        <taxon>Mucoromycotina</taxon>
        <taxon>Mucoromycetes</taxon>
        <taxon>Mucorales</taxon>
        <taxon>Mucorineae</taxon>
        <taxon>Rhizopodaceae</taxon>
        <taxon>Rhizopus</taxon>
    </lineage>
</organism>
<evidence type="ECO:0000256" key="6">
    <source>
        <dbReference type="ARBA" id="ARBA00022884"/>
    </source>
</evidence>
<dbReference type="PROSITE" id="PS51195">
    <property type="entry name" value="Q_MOTIF"/>
    <property type="match status" value="1"/>
</dbReference>
<evidence type="ECO:0000259" key="11">
    <source>
        <dbReference type="PROSITE" id="PS51194"/>
    </source>
</evidence>
<comment type="catalytic activity">
    <reaction evidence="7">
        <text>ATP + H2O = ADP + phosphate + H(+)</text>
        <dbReference type="Rhea" id="RHEA:13065"/>
        <dbReference type="ChEBI" id="CHEBI:15377"/>
        <dbReference type="ChEBI" id="CHEBI:15378"/>
        <dbReference type="ChEBI" id="CHEBI:30616"/>
        <dbReference type="ChEBI" id="CHEBI:43474"/>
        <dbReference type="ChEBI" id="CHEBI:456216"/>
        <dbReference type="EC" id="3.6.4.13"/>
    </reaction>
</comment>
<dbReference type="InterPro" id="IPR014001">
    <property type="entry name" value="Helicase_ATP-bd"/>
</dbReference>
<comment type="caution">
    <text evidence="13">The sequence shown here is derived from an EMBL/GenBank/DDBJ whole genome shotgun (WGS) entry which is preliminary data.</text>
</comment>
<dbReference type="Proteomes" id="UP000253551">
    <property type="component" value="Unassembled WGS sequence"/>
</dbReference>
<dbReference type="InterPro" id="IPR000629">
    <property type="entry name" value="RNA-helicase_DEAD-box_CS"/>
</dbReference>
<dbReference type="SMART" id="SM00490">
    <property type="entry name" value="HELICc"/>
    <property type="match status" value="1"/>
</dbReference>
<feature type="domain" description="Helicase ATP-binding" evidence="10">
    <location>
        <begin position="44"/>
        <end position="214"/>
    </location>
</feature>